<dbReference type="CDD" id="cd17321">
    <property type="entry name" value="MFS_MMR_MDR_like"/>
    <property type="match status" value="1"/>
</dbReference>
<dbReference type="PRINTS" id="PR01036">
    <property type="entry name" value="TCRTETB"/>
</dbReference>
<feature type="transmembrane region" description="Helical" evidence="8">
    <location>
        <begin position="134"/>
        <end position="153"/>
    </location>
</feature>
<dbReference type="EMBL" id="JBHSXS010000012">
    <property type="protein sequence ID" value="MFC6882277.1"/>
    <property type="molecule type" value="Genomic_DNA"/>
</dbReference>
<evidence type="ECO:0000256" key="8">
    <source>
        <dbReference type="SAM" id="Phobius"/>
    </source>
</evidence>
<keyword evidence="6 8" id="KW-0472">Membrane</keyword>
<feature type="transmembrane region" description="Helical" evidence="8">
    <location>
        <begin position="342"/>
        <end position="367"/>
    </location>
</feature>
<comment type="subcellular location">
    <subcellularLocation>
        <location evidence="1">Cell membrane</location>
        <topology evidence="1">Multi-pass membrane protein</topology>
    </subcellularLocation>
</comment>
<evidence type="ECO:0000256" key="4">
    <source>
        <dbReference type="ARBA" id="ARBA00022692"/>
    </source>
</evidence>
<dbReference type="RefSeq" id="WP_206681259.1">
    <property type="nucleotide sequence ID" value="NZ_JBHSXS010000012.1"/>
</dbReference>
<keyword evidence="11" id="KW-1185">Reference proteome</keyword>
<organism evidence="10 11">
    <name type="scientific">Actinomadura yumaensis</name>
    <dbReference type="NCBI Taxonomy" id="111807"/>
    <lineage>
        <taxon>Bacteria</taxon>
        <taxon>Bacillati</taxon>
        <taxon>Actinomycetota</taxon>
        <taxon>Actinomycetes</taxon>
        <taxon>Streptosporangiales</taxon>
        <taxon>Thermomonosporaceae</taxon>
        <taxon>Actinomadura</taxon>
    </lineage>
</organism>
<evidence type="ECO:0000256" key="3">
    <source>
        <dbReference type="ARBA" id="ARBA00022475"/>
    </source>
</evidence>
<evidence type="ECO:0000259" key="9">
    <source>
        <dbReference type="PROSITE" id="PS50850"/>
    </source>
</evidence>
<dbReference type="InterPro" id="IPR011701">
    <property type="entry name" value="MFS"/>
</dbReference>
<gene>
    <name evidence="10" type="ORF">ACFQKB_21160</name>
</gene>
<dbReference type="Pfam" id="PF07690">
    <property type="entry name" value="MFS_1"/>
    <property type="match status" value="1"/>
</dbReference>
<feature type="transmembrane region" description="Helical" evidence="8">
    <location>
        <begin position="409"/>
        <end position="431"/>
    </location>
</feature>
<feature type="transmembrane region" description="Helical" evidence="8">
    <location>
        <begin position="285"/>
        <end position="306"/>
    </location>
</feature>
<evidence type="ECO:0000313" key="10">
    <source>
        <dbReference type="EMBL" id="MFC6882277.1"/>
    </source>
</evidence>
<evidence type="ECO:0000256" key="1">
    <source>
        <dbReference type="ARBA" id="ARBA00004651"/>
    </source>
</evidence>
<dbReference type="Proteomes" id="UP001596380">
    <property type="component" value="Unassembled WGS sequence"/>
</dbReference>
<dbReference type="SUPFAM" id="SSF103473">
    <property type="entry name" value="MFS general substrate transporter"/>
    <property type="match status" value="1"/>
</dbReference>
<keyword evidence="5 8" id="KW-1133">Transmembrane helix</keyword>
<keyword evidence="4 8" id="KW-0812">Transmembrane</keyword>
<evidence type="ECO:0000256" key="7">
    <source>
        <dbReference type="SAM" id="MobiDB-lite"/>
    </source>
</evidence>
<sequence length="460" mass="46311">MSRRWMLTTVVGLQFLVSLDLSIVNVALPAISRALAFTPSGLQWVVNAYTLVFAGFVLLGGRIGDLVDRRALLAGALVLFAAASAWGGAATAGWMLVAARALQGVAAAVLAPMALALVTSAFPEGPERRAALAWWGMAGAFGGATGVLLGGVLTETLGWRWVFLGNVPIAAVILLAGLLSVRSTATASLRDLDWAGAVLVTAGFAALVYGAVSGGAPVPLAAGLVSLAAFVLVERRVRRPLVPLAFFGRRERVGAAVFGFLLTSAQLAAFYFLSLYLQERMGYTAVQAGLAFVPFSAGIVVGVRAGGALAVRFGAKRVLVAGSAVGASGLAWFGLLTPDAPYAAAVLGPSAVASVGIGAAFLTLGALASTGVPERDAGLASGVLTTSQQLGGSFGLAVLVAVAAEGAEYTTVLLIGALLLVLGGAASAVILPSSRRTPDAPSAGERAGTRRPATTEGTGT</sequence>
<keyword evidence="3" id="KW-1003">Cell membrane</keyword>
<feature type="transmembrane region" description="Helical" evidence="8">
    <location>
        <begin position="46"/>
        <end position="64"/>
    </location>
</feature>
<feature type="transmembrane region" description="Helical" evidence="8">
    <location>
        <begin position="253"/>
        <end position="273"/>
    </location>
</feature>
<protein>
    <submittedName>
        <fullName evidence="10">MFS transporter</fullName>
    </submittedName>
</protein>
<evidence type="ECO:0000256" key="6">
    <source>
        <dbReference type="ARBA" id="ARBA00023136"/>
    </source>
</evidence>
<name>A0ABW2CKZ8_9ACTN</name>
<feature type="domain" description="Major facilitator superfamily (MFS) profile" evidence="9">
    <location>
        <begin position="6"/>
        <end position="435"/>
    </location>
</feature>
<feature type="transmembrane region" description="Helical" evidence="8">
    <location>
        <begin position="192"/>
        <end position="210"/>
    </location>
</feature>
<evidence type="ECO:0000256" key="2">
    <source>
        <dbReference type="ARBA" id="ARBA00022448"/>
    </source>
</evidence>
<dbReference type="Gene3D" id="1.20.1250.20">
    <property type="entry name" value="MFS general substrate transporter like domains"/>
    <property type="match status" value="1"/>
</dbReference>
<dbReference type="PROSITE" id="PS50850">
    <property type="entry name" value="MFS"/>
    <property type="match status" value="1"/>
</dbReference>
<keyword evidence="2" id="KW-0813">Transport</keyword>
<proteinExistence type="predicted"/>
<feature type="transmembrane region" description="Helical" evidence="8">
    <location>
        <begin position="216"/>
        <end position="233"/>
    </location>
</feature>
<dbReference type="PANTHER" id="PTHR42718:SF46">
    <property type="entry name" value="BLR6921 PROTEIN"/>
    <property type="match status" value="1"/>
</dbReference>
<accession>A0ABW2CKZ8</accession>
<evidence type="ECO:0000313" key="11">
    <source>
        <dbReference type="Proteomes" id="UP001596380"/>
    </source>
</evidence>
<feature type="region of interest" description="Disordered" evidence="7">
    <location>
        <begin position="434"/>
        <end position="460"/>
    </location>
</feature>
<feature type="transmembrane region" description="Helical" evidence="8">
    <location>
        <begin position="318"/>
        <end position="336"/>
    </location>
</feature>
<reference evidence="11" key="1">
    <citation type="journal article" date="2019" name="Int. J. Syst. Evol. Microbiol.">
        <title>The Global Catalogue of Microorganisms (GCM) 10K type strain sequencing project: providing services to taxonomists for standard genome sequencing and annotation.</title>
        <authorList>
            <consortium name="The Broad Institute Genomics Platform"/>
            <consortium name="The Broad Institute Genome Sequencing Center for Infectious Disease"/>
            <person name="Wu L."/>
            <person name="Ma J."/>
        </authorList>
    </citation>
    <scope>NUCLEOTIDE SEQUENCE [LARGE SCALE GENOMIC DNA]</scope>
    <source>
        <strain evidence="11">JCM 3369</strain>
    </source>
</reference>
<evidence type="ECO:0000256" key="5">
    <source>
        <dbReference type="ARBA" id="ARBA00022989"/>
    </source>
</evidence>
<dbReference type="Gene3D" id="1.20.1720.10">
    <property type="entry name" value="Multidrug resistance protein D"/>
    <property type="match status" value="1"/>
</dbReference>
<comment type="caution">
    <text evidence="10">The sequence shown here is derived from an EMBL/GenBank/DDBJ whole genome shotgun (WGS) entry which is preliminary data.</text>
</comment>
<dbReference type="PANTHER" id="PTHR42718">
    <property type="entry name" value="MAJOR FACILITATOR SUPERFAMILY MULTIDRUG TRANSPORTER MFSC"/>
    <property type="match status" value="1"/>
</dbReference>
<dbReference type="InterPro" id="IPR036259">
    <property type="entry name" value="MFS_trans_sf"/>
</dbReference>
<dbReference type="InterPro" id="IPR020846">
    <property type="entry name" value="MFS_dom"/>
</dbReference>
<feature type="transmembrane region" description="Helical" evidence="8">
    <location>
        <begin position="379"/>
        <end position="403"/>
    </location>
</feature>
<feature type="transmembrane region" description="Helical" evidence="8">
    <location>
        <begin position="101"/>
        <end position="122"/>
    </location>
</feature>
<feature type="transmembrane region" description="Helical" evidence="8">
    <location>
        <begin position="71"/>
        <end position="95"/>
    </location>
</feature>
<feature type="transmembrane region" description="Helical" evidence="8">
    <location>
        <begin position="159"/>
        <end position="180"/>
    </location>
</feature>